<sequence length="128" mass="14530">MKNLTSYTVTCICEITGSITVNDCKTWEKAAKKAAPEIQEDIEILHNIVQDFEEFWQTITEDNCSDCGDGEWEVNQTAELSMTVEVNAKKWKEAAEKALEIAQDDLGIISGDDVDIYWKPITEDMVEY</sequence>
<proteinExistence type="predicted"/>
<evidence type="ECO:0000313" key="2">
    <source>
        <dbReference type="Proteomes" id="UP000092093"/>
    </source>
</evidence>
<evidence type="ECO:0000313" key="1">
    <source>
        <dbReference type="EMBL" id="OBQ42433.1"/>
    </source>
</evidence>
<dbReference type="AlphaFoldDB" id="A0A1B7WZB3"/>
<gene>
    <name evidence="1" type="ORF">AN484_17710</name>
</gene>
<reference evidence="1 2" key="1">
    <citation type="submission" date="2015-09" db="EMBL/GenBank/DDBJ databases">
        <title>Aphanizomenon flos-aquae WA102.</title>
        <authorList>
            <person name="Driscoll C."/>
        </authorList>
    </citation>
    <scope>NUCLEOTIDE SEQUENCE [LARGE SCALE GENOMIC DNA]</scope>
    <source>
        <strain evidence="1">WA102</strain>
    </source>
</reference>
<name>A0A1B7WZB3_APHFL</name>
<comment type="caution">
    <text evidence="1">The sequence shown here is derived from an EMBL/GenBank/DDBJ whole genome shotgun (WGS) entry which is preliminary data.</text>
</comment>
<organism evidence="1 2">
    <name type="scientific">Aphanizomenon flos-aquae WA102</name>
    <dbReference type="NCBI Taxonomy" id="1710896"/>
    <lineage>
        <taxon>Bacteria</taxon>
        <taxon>Bacillati</taxon>
        <taxon>Cyanobacteriota</taxon>
        <taxon>Cyanophyceae</taxon>
        <taxon>Nostocales</taxon>
        <taxon>Aphanizomenonaceae</taxon>
        <taxon>Aphanizomenon</taxon>
    </lineage>
</organism>
<accession>A0A1B7WZB3</accession>
<dbReference type="Proteomes" id="UP000092093">
    <property type="component" value="Unassembled WGS sequence"/>
</dbReference>
<protein>
    <submittedName>
        <fullName evidence="1">Uncharacterized protein</fullName>
    </submittedName>
</protein>
<dbReference type="EMBL" id="LJOW01000105">
    <property type="protein sequence ID" value="OBQ42433.1"/>
    <property type="molecule type" value="Genomic_DNA"/>
</dbReference>